<dbReference type="InterPro" id="IPR038765">
    <property type="entry name" value="Papain-like_cys_pep_sf"/>
</dbReference>
<organism evidence="6 7">
    <name type="scientific">Protea cynaroides</name>
    <dbReference type="NCBI Taxonomy" id="273540"/>
    <lineage>
        <taxon>Eukaryota</taxon>
        <taxon>Viridiplantae</taxon>
        <taxon>Streptophyta</taxon>
        <taxon>Embryophyta</taxon>
        <taxon>Tracheophyta</taxon>
        <taxon>Spermatophyta</taxon>
        <taxon>Magnoliopsida</taxon>
        <taxon>Proteales</taxon>
        <taxon>Proteaceae</taxon>
        <taxon>Protea</taxon>
    </lineage>
</organism>
<evidence type="ECO:0000313" key="6">
    <source>
        <dbReference type="EMBL" id="KAJ4976984.1"/>
    </source>
</evidence>
<dbReference type="GO" id="GO:0008234">
    <property type="term" value="F:cysteine-type peptidase activity"/>
    <property type="evidence" value="ECO:0007669"/>
    <property type="project" value="InterPro"/>
</dbReference>
<accession>A0A9Q0KUS4</accession>
<keyword evidence="7" id="KW-1185">Reference proteome</keyword>
<proteinExistence type="inferred from homology"/>
<evidence type="ECO:0000256" key="2">
    <source>
        <dbReference type="ARBA" id="ARBA00022670"/>
    </source>
</evidence>
<reference evidence="6" key="1">
    <citation type="journal article" date="2023" name="Plant J.">
        <title>The genome of the king protea, Protea cynaroides.</title>
        <authorList>
            <person name="Chang J."/>
            <person name="Duong T.A."/>
            <person name="Schoeman C."/>
            <person name="Ma X."/>
            <person name="Roodt D."/>
            <person name="Barker N."/>
            <person name="Li Z."/>
            <person name="Van de Peer Y."/>
            <person name="Mizrachi E."/>
        </authorList>
    </citation>
    <scope>NUCLEOTIDE SEQUENCE</scope>
    <source>
        <tissue evidence="6">Young leaves</tissue>
    </source>
</reference>
<dbReference type="SUPFAM" id="SSF54001">
    <property type="entry name" value="Cysteine proteinases"/>
    <property type="match status" value="1"/>
</dbReference>
<name>A0A9Q0KUS4_9MAGN</name>
<evidence type="ECO:0000256" key="1">
    <source>
        <dbReference type="ARBA" id="ARBA00005234"/>
    </source>
</evidence>
<dbReference type="InterPro" id="IPR003653">
    <property type="entry name" value="Peptidase_C48_C"/>
</dbReference>
<evidence type="ECO:0000256" key="4">
    <source>
        <dbReference type="SAM" id="MobiDB-lite"/>
    </source>
</evidence>
<feature type="region of interest" description="Disordered" evidence="4">
    <location>
        <begin position="890"/>
        <end position="909"/>
    </location>
</feature>
<dbReference type="Gene3D" id="3.40.395.10">
    <property type="entry name" value="Adenoviral Proteinase, Chain A"/>
    <property type="match status" value="1"/>
</dbReference>
<dbReference type="AlphaFoldDB" id="A0A9Q0KUS4"/>
<protein>
    <recommendedName>
        <fullName evidence="5">Ubiquitin-like protease family profile domain-containing protein</fullName>
    </recommendedName>
</protein>
<feature type="domain" description="Ubiquitin-like protease family profile" evidence="5">
    <location>
        <begin position="920"/>
        <end position="1067"/>
    </location>
</feature>
<dbReference type="Proteomes" id="UP001141806">
    <property type="component" value="Unassembled WGS sequence"/>
</dbReference>
<evidence type="ECO:0000259" key="5">
    <source>
        <dbReference type="PROSITE" id="PS50600"/>
    </source>
</evidence>
<keyword evidence="3" id="KW-0378">Hydrolase</keyword>
<dbReference type="PROSITE" id="PS50600">
    <property type="entry name" value="ULP_PROTEASE"/>
    <property type="match status" value="1"/>
</dbReference>
<evidence type="ECO:0000256" key="3">
    <source>
        <dbReference type="ARBA" id="ARBA00022801"/>
    </source>
</evidence>
<dbReference type="OrthoDB" id="1694156at2759"/>
<evidence type="ECO:0000313" key="7">
    <source>
        <dbReference type="Proteomes" id="UP001141806"/>
    </source>
</evidence>
<dbReference type="GO" id="GO:0006508">
    <property type="term" value="P:proteolysis"/>
    <property type="evidence" value="ECO:0007669"/>
    <property type="project" value="UniProtKB-KW"/>
</dbReference>
<gene>
    <name evidence="6" type="ORF">NE237_002090</name>
</gene>
<sequence length="1067" mass="123832">MEEVHSIGAKVEVYNLYHEGWIPRTIFVSVGNQIEVEMKIEKKRLYVDVSRVRPRLLAEKDNNRIFKENEVEVFEKNNCWVKGEIWEVHATRRYLFYFVKDNVNDSIDVPLVSKSKVVHSIGAKVEVHILYHGEWILGTIFVSVGNQIEVEMKLEKNRLYVDASRVRPRLSAKKDNNQIFKENEVVEVLEKNNCWVKGEIWEVSAARKNLLYFVKNNVNDNIDVHLVSKSKMLKETNMQEMELNIDAEVEVYSFKTRAWRLAIILQVCENHIEVDTSTKVGSLIRKEKMYVDAFRIRPPPPLEVENDQKFNCSDLIKIWTIHSQENKIFFTILNLFETSSGTSLQSIIKNTCVPRWNWVDGKWIFPSFGTSLQPISNFSLLLVLNREKELPHNVLKVVDEQHNAEFSTVEVGISNANMLVGASSFIMRKVTRTKTNITWGHCKILHHPSIEGKNILRCNYCGHEFMGGDATPCQQVPQSVRNEIQNDLKRVPTKKKFKQGNAPKEIQGKYHPSASIRSSAKGRYKSYSQGTKLKTGPTGISGLSGVDGQKKVVEKDTLENMSYKSITATSHVNDEMVATNVEEAIDAIIHQRDSNEIYEIAIDVKEYKYKKYSGEEFTPKYKAIKTTIPMIESIDQASTFRYVSTTIVKQGIEVQKNTHDSSSSMRIVDISTDELKSSCKKIQTHMIPIHLKSKFDWIFYYHGDVLRNCSATMKAIIYHFIVQMCERVQQIQATNYENISEIKITEWLEVCLDHKSMNIDNEWLMNTVKALDNCLKEKQVKIKNEIVKIDMDMRIENIDGDIFTKCLIASKDTCHLLLKQMREVNISKDIILEWDKVCLDHNITKMDNEWLTRSVKELENYYHGKTVAKSEALELKYNVKEKIENEIRNMDLIPEPSSSSKQRKPNNEDVDDKELVIGCFHATPKELQCLQDEKWINNTVVNIFGQMLILKQEVGRISRHYFPTYFGEKIVTGCSLNDMKNYYAEDKLSFRLTHCEQLFIPMCLHDHWFLYMVNLKDQKLHILNSIQREDNPDQHIVNEIVDDIKTFRKAIKADLLQFFGRRLKGKF</sequence>
<comment type="similarity">
    <text evidence="1">Belongs to the peptidase C48 family.</text>
</comment>
<dbReference type="EMBL" id="JAMYWD010000003">
    <property type="protein sequence ID" value="KAJ4976984.1"/>
    <property type="molecule type" value="Genomic_DNA"/>
</dbReference>
<comment type="caution">
    <text evidence="6">The sequence shown here is derived from an EMBL/GenBank/DDBJ whole genome shotgun (WGS) entry which is preliminary data.</text>
</comment>
<feature type="region of interest" description="Disordered" evidence="4">
    <location>
        <begin position="495"/>
        <end position="521"/>
    </location>
</feature>
<keyword evidence="2" id="KW-0645">Protease</keyword>